<dbReference type="RefSeq" id="WP_019381545.1">
    <property type="nucleotide sequence ID" value="NZ_CP015506.1"/>
</dbReference>
<evidence type="ECO:0000313" key="2">
    <source>
        <dbReference type="Proteomes" id="UP000077856"/>
    </source>
</evidence>
<protein>
    <recommendedName>
        <fullName evidence="3">Phage head-tail adapter protein</fullName>
    </recommendedName>
</protein>
<proteinExistence type="predicted"/>
<evidence type="ECO:0008006" key="3">
    <source>
        <dbReference type="Google" id="ProtNLM"/>
    </source>
</evidence>
<sequence length="108" mass="12367">MLSDEFPHSLTFWEQRNIPDGGGGHEKGYAAVLQINGFMDSPSSREVYEAQKLDNPLDRVLYYPYRTDITTDMRVSFESETYEITGRPQDQGGQHEIMRLPLRLIANG</sequence>
<dbReference type="NCBIfam" id="TIGR01563">
    <property type="entry name" value="gp16_SPP1"/>
    <property type="match status" value="1"/>
</dbReference>
<dbReference type="Gene3D" id="2.40.10.270">
    <property type="entry name" value="Bacteriophage SPP1 head-tail adaptor protein"/>
    <property type="match status" value="1"/>
</dbReference>
<dbReference type="Pfam" id="PF05521">
    <property type="entry name" value="Phage_HCP"/>
    <property type="match status" value="1"/>
</dbReference>
<dbReference type="InterPro" id="IPR038666">
    <property type="entry name" value="SSP1_head-tail_sf"/>
</dbReference>
<dbReference type="Proteomes" id="UP000077856">
    <property type="component" value="Chromosome"/>
</dbReference>
<dbReference type="eggNOG" id="ENOG5030GU1">
    <property type="taxonomic scope" value="Bacteria"/>
</dbReference>
<gene>
    <name evidence="1" type="ORF">A361_07920</name>
</gene>
<dbReference type="KEGG" id="bon:A361_07920"/>
<accession>A0A161JF61</accession>
<reference evidence="1 2" key="1">
    <citation type="submission" date="2016-04" db="EMBL/GenBank/DDBJ databases">
        <title>Complete genome sequence of Bacillus oceanisediminis strain 2691.</title>
        <authorList>
            <person name="Jeong H."/>
            <person name="Kim H.J."/>
            <person name="Lee D.-W."/>
        </authorList>
    </citation>
    <scope>NUCLEOTIDE SEQUENCE [LARGE SCALE GENOMIC DNA]</scope>
    <source>
        <strain evidence="1 2">2691</strain>
    </source>
</reference>
<organism evidence="1 2">
    <name type="scientific">Cytobacillus oceanisediminis 2691</name>
    <dbReference type="NCBI Taxonomy" id="1196031"/>
    <lineage>
        <taxon>Bacteria</taxon>
        <taxon>Bacillati</taxon>
        <taxon>Bacillota</taxon>
        <taxon>Bacilli</taxon>
        <taxon>Bacillales</taxon>
        <taxon>Bacillaceae</taxon>
        <taxon>Cytobacillus</taxon>
    </lineage>
</organism>
<evidence type="ECO:0000313" key="1">
    <source>
        <dbReference type="EMBL" id="AND39045.1"/>
    </source>
</evidence>
<name>A0A161JF61_9BACI</name>
<dbReference type="InterPro" id="IPR008767">
    <property type="entry name" value="Phage_SPP1_head-tail_adaptor"/>
</dbReference>
<dbReference type="AlphaFoldDB" id="A0A161JF61"/>
<dbReference type="STRING" id="1196031.A361_07920"/>
<dbReference type="EMBL" id="CP015506">
    <property type="protein sequence ID" value="AND39045.1"/>
    <property type="molecule type" value="Genomic_DNA"/>
</dbReference>